<evidence type="ECO:0000313" key="3">
    <source>
        <dbReference type="Proteomes" id="UP001215598"/>
    </source>
</evidence>
<keyword evidence="3" id="KW-1185">Reference proteome</keyword>
<dbReference type="Proteomes" id="UP001215598">
    <property type="component" value="Unassembled WGS sequence"/>
</dbReference>
<reference evidence="2" key="1">
    <citation type="submission" date="2023-03" db="EMBL/GenBank/DDBJ databases">
        <title>Massive genome expansion in bonnet fungi (Mycena s.s.) driven by repeated elements and novel gene families across ecological guilds.</title>
        <authorList>
            <consortium name="Lawrence Berkeley National Laboratory"/>
            <person name="Harder C.B."/>
            <person name="Miyauchi S."/>
            <person name="Viragh M."/>
            <person name="Kuo A."/>
            <person name="Thoen E."/>
            <person name="Andreopoulos B."/>
            <person name="Lu D."/>
            <person name="Skrede I."/>
            <person name="Drula E."/>
            <person name="Henrissat B."/>
            <person name="Morin E."/>
            <person name="Kohler A."/>
            <person name="Barry K."/>
            <person name="LaButti K."/>
            <person name="Morin E."/>
            <person name="Salamov A."/>
            <person name="Lipzen A."/>
            <person name="Mereny Z."/>
            <person name="Hegedus B."/>
            <person name="Baldrian P."/>
            <person name="Stursova M."/>
            <person name="Weitz H."/>
            <person name="Taylor A."/>
            <person name="Grigoriev I.V."/>
            <person name="Nagy L.G."/>
            <person name="Martin F."/>
            <person name="Kauserud H."/>
        </authorList>
    </citation>
    <scope>NUCLEOTIDE SEQUENCE</scope>
    <source>
        <strain evidence="2">CBHHK182m</strain>
    </source>
</reference>
<gene>
    <name evidence="2" type="ORF">B0H16DRAFT_1463041</name>
</gene>
<comment type="caution">
    <text evidence="2">The sequence shown here is derived from an EMBL/GenBank/DDBJ whole genome shotgun (WGS) entry which is preliminary data.</text>
</comment>
<feature type="region of interest" description="Disordered" evidence="1">
    <location>
        <begin position="54"/>
        <end position="88"/>
    </location>
</feature>
<dbReference type="EMBL" id="JARKIB010000085">
    <property type="protein sequence ID" value="KAJ7744899.1"/>
    <property type="molecule type" value="Genomic_DNA"/>
</dbReference>
<feature type="compositionally biased region" description="Basic and acidic residues" evidence="1">
    <location>
        <begin position="59"/>
        <end position="87"/>
    </location>
</feature>
<protein>
    <submittedName>
        <fullName evidence="2">Uncharacterized protein</fullName>
    </submittedName>
</protein>
<accession>A0AAD7IJX9</accession>
<name>A0AAD7IJX9_9AGAR</name>
<feature type="compositionally biased region" description="Basic and acidic residues" evidence="1">
    <location>
        <begin position="237"/>
        <end position="247"/>
    </location>
</feature>
<organism evidence="2 3">
    <name type="scientific">Mycena metata</name>
    <dbReference type="NCBI Taxonomy" id="1033252"/>
    <lineage>
        <taxon>Eukaryota</taxon>
        <taxon>Fungi</taxon>
        <taxon>Dikarya</taxon>
        <taxon>Basidiomycota</taxon>
        <taxon>Agaricomycotina</taxon>
        <taxon>Agaricomycetes</taxon>
        <taxon>Agaricomycetidae</taxon>
        <taxon>Agaricales</taxon>
        <taxon>Marasmiineae</taxon>
        <taxon>Mycenaceae</taxon>
        <taxon>Mycena</taxon>
    </lineage>
</organism>
<evidence type="ECO:0000313" key="2">
    <source>
        <dbReference type="EMBL" id="KAJ7744899.1"/>
    </source>
</evidence>
<dbReference type="AlphaFoldDB" id="A0AAD7IJX9"/>
<proteinExistence type="predicted"/>
<evidence type="ECO:0000256" key="1">
    <source>
        <dbReference type="SAM" id="MobiDB-lite"/>
    </source>
</evidence>
<sequence>MEERQSARREKQRKARDDTNLLQLTPILNTLHVLPVKINRQLRIPIIPDARLARKQRKGKDGKNREREARYTDPERERERKSTEHCVRHTPAPESIAQLSTELCPPRTRPGASKGRVAVAPRCIYALEILTQDLAIPKLKISGAPPKPTLARKLGKKIGRNIVNSQHMRAEARSCMQVRPHTPMGRQESRKHDPSLTSNPQGRPHFGGRDLPAPSRPKKLRTREPDGGYASEFTTLRSRESARESGCTRRRRIPSAWVDGHEGRMWVRAGKQDRGDGLREKDVLRVNAYLRKEPNYAGIDPVCEGPENTVDAVREKEVWCDTAPNRASMKLCGKEHDVERARP</sequence>
<feature type="region of interest" description="Disordered" evidence="1">
    <location>
        <begin position="177"/>
        <end position="248"/>
    </location>
</feature>